<organism evidence="1">
    <name type="scientific">uncultured Rubrobacteraceae bacterium</name>
    <dbReference type="NCBI Taxonomy" id="349277"/>
    <lineage>
        <taxon>Bacteria</taxon>
        <taxon>Bacillati</taxon>
        <taxon>Actinomycetota</taxon>
        <taxon>Rubrobacteria</taxon>
        <taxon>Rubrobacterales</taxon>
        <taxon>Rubrobacteraceae</taxon>
        <taxon>environmental samples</taxon>
    </lineage>
</organism>
<name>A0A6J4PPM9_9ACTN</name>
<reference evidence="1" key="1">
    <citation type="submission" date="2020-02" db="EMBL/GenBank/DDBJ databases">
        <authorList>
            <person name="Meier V. D."/>
        </authorList>
    </citation>
    <scope>NUCLEOTIDE SEQUENCE</scope>
    <source>
        <strain evidence="1">AVDCRST_MAG01</strain>
    </source>
</reference>
<evidence type="ECO:0000313" key="1">
    <source>
        <dbReference type="EMBL" id="CAA9421931.1"/>
    </source>
</evidence>
<sequence length="61" mass="6671">MRQLPEYCESCKKQIATLETCALPDGTRKRGVEITFRESAEGGIRCVGCASETIDTEGMEA</sequence>
<dbReference type="AlphaFoldDB" id="A0A6J4PPM9"/>
<dbReference type="EMBL" id="CADCUW010000323">
    <property type="protein sequence ID" value="CAA9421931.1"/>
    <property type="molecule type" value="Genomic_DNA"/>
</dbReference>
<gene>
    <name evidence="1" type="ORF">AVDCRST_MAG01-01-2342</name>
</gene>
<protein>
    <submittedName>
        <fullName evidence="1">Uncharacterized protein</fullName>
    </submittedName>
</protein>
<proteinExistence type="predicted"/>
<accession>A0A6J4PPM9</accession>